<sequence>MWKRAELKRRGREKLKRNYWPAVAVSLVLAVMMTDISGPFLLHGKKYNLVSILWTDFLIPWKFSGTIIKTIIRDILYVFIFAIIEVGGAAFFIRNRKEKAGAGLVFSGFFDGNYKKYMKGMFLVHLELFFWYLMLLVPGIIQSYAFRMAPYILAENPDAGFEEILHTSEDMMRGQKWRAFLLDLSFLGWRVLTILTFGVLGIFFTGPYIEAVNAELYAVLKEERMRRLDADRTILADTAQELD</sequence>
<feature type="transmembrane region" description="Helical" evidence="1">
    <location>
        <begin position="75"/>
        <end position="93"/>
    </location>
</feature>
<gene>
    <name evidence="2" type="ORF">WMO65_08395</name>
</gene>
<keyword evidence="1" id="KW-0472">Membrane</keyword>
<feature type="transmembrane region" description="Helical" evidence="1">
    <location>
        <begin position="180"/>
        <end position="204"/>
    </location>
</feature>
<keyword evidence="1" id="KW-1133">Transmembrane helix</keyword>
<dbReference type="EMBL" id="JBBMFP010000006">
    <property type="protein sequence ID" value="MEQ2431019.1"/>
    <property type="molecule type" value="Genomic_DNA"/>
</dbReference>
<protein>
    <submittedName>
        <fullName evidence="2">DUF975 family protein</fullName>
    </submittedName>
</protein>
<dbReference type="PANTHER" id="PTHR40076:SF1">
    <property type="entry name" value="MEMBRANE PROTEIN"/>
    <property type="match status" value="1"/>
</dbReference>
<accession>A0ABV1DKZ0</accession>
<organism evidence="2 3">
    <name type="scientific">Blautia caccae</name>
    <dbReference type="NCBI Taxonomy" id="3133175"/>
    <lineage>
        <taxon>Bacteria</taxon>
        <taxon>Bacillati</taxon>
        <taxon>Bacillota</taxon>
        <taxon>Clostridia</taxon>
        <taxon>Lachnospirales</taxon>
        <taxon>Lachnospiraceae</taxon>
        <taxon>Blautia</taxon>
    </lineage>
</organism>
<dbReference type="Proteomes" id="UP001457898">
    <property type="component" value="Unassembled WGS sequence"/>
</dbReference>
<feature type="transmembrane region" description="Helical" evidence="1">
    <location>
        <begin position="20"/>
        <end position="41"/>
    </location>
</feature>
<comment type="caution">
    <text evidence="2">The sequence shown here is derived from an EMBL/GenBank/DDBJ whole genome shotgun (WGS) entry which is preliminary data.</text>
</comment>
<evidence type="ECO:0000313" key="3">
    <source>
        <dbReference type="Proteomes" id="UP001457898"/>
    </source>
</evidence>
<feature type="transmembrane region" description="Helical" evidence="1">
    <location>
        <begin position="122"/>
        <end position="141"/>
    </location>
</feature>
<dbReference type="PANTHER" id="PTHR40076">
    <property type="entry name" value="MEMBRANE PROTEIN-RELATED"/>
    <property type="match status" value="1"/>
</dbReference>
<reference evidence="2 3" key="1">
    <citation type="submission" date="2024-03" db="EMBL/GenBank/DDBJ databases">
        <title>Human intestinal bacterial collection.</title>
        <authorList>
            <person name="Pauvert C."/>
            <person name="Hitch T.C.A."/>
            <person name="Clavel T."/>
        </authorList>
    </citation>
    <scope>NUCLEOTIDE SEQUENCE [LARGE SCALE GENOMIC DNA]</scope>
    <source>
        <strain evidence="2 3">CLA-SR-H028</strain>
    </source>
</reference>
<dbReference type="RefSeq" id="WP_187370601.1">
    <property type="nucleotide sequence ID" value="NZ_JBBMFP010000006.1"/>
</dbReference>
<keyword evidence="1" id="KW-0812">Transmembrane</keyword>
<name>A0ABV1DKZ0_9FIRM</name>
<keyword evidence="3" id="KW-1185">Reference proteome</keyword>
<dbReference type="InterPro" id="IPR010380">
    <property type="entry name" value="DUF975"/>
</dbReference>
<evidence type="ECO:0000313" key="2">
    <source>
        <dbReference type="EMBL" id="MEQ2431019.1"/>
    </source>
</evidence>
<dbReference type="Pfam" id="PF06161">
    <property type="entry name" value="DUF975"/>
    <property type="match status" value="1"/>
</dbReference>
<proteinExistence type="predicted"/>
<evidence type="ECO:0000256" key="1">
    <source>
        <dbReference type="SAM" id="Phobius"/>
    </source>
</evidence>